<dbReference type="Pfam" id="PF00890">
    <property type="entry name" value="FAD_binding_2"/>
    <property type="match status" value="1"/>
</dbReference>
<dbReference type="InterPro" id="IPR036188">
    <property type="entry name" value="FAD/NAD-bd_sf"/>
</dbReference>
<comment type="cofactor">
    <cofactor evidence="1">
        <name>FAD</name>
        <dbReference type="ChEBI" id="CHEBI:57692"/>
    </cofactor>
</comment>
<dbReference type="InterPro" id="IPR027477">
    <property type="entry name" value="Succ_DH/fumarate_Rdtase_cat_sf"/>
</dbReference>
<sequence length="516" mass="55523">MKLTDFDCVVVGGGHAGASAALAAVESGCKNVLIVEKAPEEWVGGNGYFTAGAFRTVHDGLPDLLSIVRNVTPEQAQKIDVEPYSLDDFFGDIMRLGDNKPDAVLVETMVRHSRDAIEWLVRKVDVPFVLSFHRQAYEVDGRQKFWGGVALSVEGGGKGLIDADMEALKKAGVNIWSNTPAVQLIYERGEVTGVVVRKDGQEVSLRAPSVILACGGYEASVELRMKNMGAGWERARVRGTPFNTGDGISMAQAVGAKLVGDWLGCHSTCWDANASADAGDRKLNNQLTKNGYPLGIMVNIDGGRFVDEGEDFRNYTYAKCGKAILSQPEGFAFQVWDANMTPFLRKEEYGDGVVGKIMASSIEELADQMMKHGLRDKARFLETIGEYNSAVSQYRLENPNLRWDPAIKDGLSTQSSTKSLAVPKSNWAMPVDTAPFLAVKVACGITFTFGGLAIDPETAGVLSEVGQPIPGLFCTGELVGNLYYSNYPGASGLTAGTVFGRKAGMGAAKRASKVIY</sequence>
<keyword evidence="2" id="KW-0285">Flavoprotein</keyword>
<gene>
    <name evidence="6" type="ORF">M404DRAFT_999425</name>
</gene>
<dbReference type="SUPFAM" id="SSF51905">
    <property type="entry name" value="FAD/NAD(P)-binding domain"/>
    <property type="match status" value="1"/>
</dbReference>
<reference evidence="7" key="2">
    <citation type="submission" date="2015-01" db="EMBL/GenBank/DDBJ databases">
        <title>Evolutionary Origins and Diversification of the Mycorrhizal Mutualists.</title>
        <authorList>
            <consortium name="DOE Joint Genome Institute"/>
            <consortium name="Mycorrhizal Genomics Consortium"/>
            <person name="Kohler A."/>
            <person name="Kuo A."/>
            <person name="Nagy L.G."/>
            <person name="Floudas D."/>
            <person name="Copeland A."/>
            <person name="Barry K.W."/>
            <person name="Cichocki N."/>
            <person name="Veneault-Fourrey C."/>
            <person name="LaButti K."/>
            <person name="Lindquist E.A."/>
            <person name="Lipzen A."/>
            <person name="Lundell T."/>
            <person name="Morin E."/>
            <person name="Murat C."/>
            <person name="Riley R."/>
            <person name="Ohm R."/>
            <person name="Sun H."/>
            <person name="Tunlid A."/>
            <person name="Henrissat B."/>
            <person name="Grigoriev I.V."/>
            <person name="Hibbett D.S."/>
            <person name="Martin F."/>
        </authorList>
    </citation>
    <scope>NUCLEOTIDE SEQUENCE [LARGE SCALE GENOMIC DNA]</scope>
    <source>
        <strain evidence="7">Marx 270</strain>
    </source>
</reference>
<feature type="domain" description="FAD-dependent oxidoreductase 2 FAD-binding" evidence="5">
    <location>
        <begin position="85"/>
        <end position="491"/>
    </location>
</feature>
<dbReference type="Pfam" id="PF12831">
    <property type="entry name" value="FAD_oxidored"/>
    <property type="match status" value="1"/>
</dbReference>
<proteinExistence type="predicted"/>
<dbReference type="Proteomes" id="UP000054217">
    <property type="component" value="Unassembled WGS sequence"/>
</dbReference>
<dbReference type="GO" id="GO:0016491">
    <property type="term" value="F:oxidoreductase activity"/>
    <property type="evidence" value="ECO:0007669"/>
    <property type="project" value="UniProtKB-KW"/>
</dbReference>
<dbReference type="PANTHER" id="PTHR43400">
    <property type="entry name" value="FUMARATE REDUCTASE"/>
    <property type="match status" value="1"/>
</dbReference>
<keyword evidence="3" id="KW-0274">FAD</keyword>
<dbReference type="InParanoid" id="A0A0C3JAW3"/>
<dbReference type="NCBIfam" id="NF006130">
    <property type="entry name" value="PRK08274.1"/>
    <property type="match status" value="1"/>
</dbReference>
<dbReference type="Gene3D" id="3.50.50.60">
    <property type="entry name" value="FAD/NAD(P)-binding domain"/>
    <property type="match status" value="1"/>
</dbReference>
<dbReference type="InterPro" id="IPR003953">
    <property type="entry name" value="FAD-dep_OxRdtase_2_FAD-bd"/>
</dbReference>
<accession>A0A0C3JAW3</accession>
<dbReference type="InterPro" id="IPR050315">
    <property type="entry name" value="FAD-oxidoreductase_2"/>
</dbReference>
<organism evidence="6 7">
    <name type="scientific">Pisolithus tinctorius Marx 270</name>
    <dbReference type="NCBI Taxonomy" id="870435"/>
    <lineage>
        <taxon>Eukaryota</taxon>
        <taxon>Fungi</taxon>
        <taxon>Dikarya</taxon>
        <taxon>Basidiomycota</taxon>
        <taxon>Agaricomycotina</taxon>
        <taxon>Agaricomycetes</taxon>
        <taxon>Agaricomycetidae</taxon>
        <taxon>Boletales</taxon>
        <taxon>Sclerodermatineae</taxon>
        <taxon>Pisolithaceae</taxon>
        <taxon>Pisolithus</taxon>
    </lineage>
</organism>
<dbReference type="PANTHER" id="PTHR43400:SF7">
    <property type="entry name" value="FAD-DEPENDENT OXIDOREDUCTASE 2 FAD BINDING DOMAIN-CONTAINING PROTEIN"/>
    <property type="match status" value="1"/>
</dbReference>
<evidence type="ECO:0000256" key="3">
    <source>
        <dbReference type="ARBA" id="ARBA00022827"/>
    </source>
</evidence>
<name>A0A0C3JAW3_PISTI</name>
<dbReference type="OrthoDB" id="7777654at2759"/>
<evidence type="ECO:0000256" key="2">
    <source>
        <dbReference type="ARBA" id="ARBA00022630"/>
    </source>
</evidence>
<protein>
    <recommendedName>
        <fullName evidence="5">FAD-dependent oxidoreductase 2 FAD-binding domain-containing protein</fullName>
    </recommendedName>
</protein>
<evidence type="ECO:0000256" key="4">
    <source>
        <dbReference type="ARBA" id="ARBA00023002"/>
    </source>
</evidence>
<reference evidence="6 7" key="1">
    <citation type="submission" date="2014-04" db="EMBL/GenBank/DDBJ databases">
        <authorList>
            <consortium name="DOE Joint Genome Institute"/>
            <person name="Kuo A."/>
            <person name="Kohler A."/>
            <person name="Costa M.D."/>
            <person name="Nagy L.G."/>
            <person name="Floudas D."/>
            <person name="Copeland A."/>
            <person name="Barry K.W."/>
            <person name="Cichocki N."/>
            <person name="Veneault-Fourrey C."/>
            <person name="LaButti K."/>
            <person name="Lindquist E.A."/>
            <person name="Lipzen A."/>
            <person name="Lundell T."/>
            <person name="Morin E."/>
            <person name="Murat C."/>
            <person name="Sun H."/>
            <person name="Tunlid A."/>
            <person name="Henrissat B."/>
            <person name="Grigoriev I.V."/>
            <person name="Hibbett D.S."/>
            <person name="Martin F."/>
            <person name="Nordberg H.P."/>
            <person name="Cantor M.N."/>
            <person name="Hua S.X."/>
        </authorList>
    </citation>
    <scope>NUCLEOTIDE SEQUENCE [LARGE SCALE GENOMIC DNA]</scope>
    <source>
        <strain evidence="6 7">Marx 270</strain>
    </source>
</reference>
<evidence type="ECO:0000313" key="6">
    <source>
        <dbReference type="EMBL" id="KIO06208.1"/>
    </source>
</evidence>
<dbReference type="Gene3D" id="3.90.700.10">
    <property type="entry name" value="Succinate dehydrogenase/fumarate reductase flavoprotein, catalytic domain"/>
    <property type="match status" value="1"/>
</dbReference>
<evidence type="ECO:0000256" key="1">
    <source>
        <dbReference type="ARBA" id="ARBA00001974"/>
    </source>
</evidence>
<dbReference type="EMBL" id="KN831964">
    <property type="protein sequence ID" value="KIO06208.1"/>
    <property type="molecule type" value="Genomic_DNA"/>
</dbReference>
<keyword evidence="4" id="KW-0560">Oxidoreductase</keyword>
<dbReference type="STRING" id="870435.A0A0C3JAW3"/>
<keyword evidence="7" id="KW-1185">Reference proteome</keyword>
<dbReference type="AlphaFoldDB" id="A0A0C3JAW3"/>
<evidence type="ECO:0000313" key="7">
    <source>
        <dbReference type="Proteomes" id="UP000054217"/>
    </source>
</evidence>
<dbReference type="HOGENOM" id="CLU_011398_4_6_1"/>
<evidence type="ECO:0000259" key="5">
    <source>
        <dbReference type="Pfam" id="PF00890"/>
    </source>
</evidence>
<dbReference type="SUPFAM" id="SSF56425">
    <property type="entry name" value="Succinate dehydrogenase/fumarate reductase flavoprotein, catalytic domain"/>
    <property type="match status" value="1"/>
</dbReference>